<dbReference type="PATRIC" id="fig|39777.7.peg.1396"/>
<protein>
    <recommendedName>
        <fullName evidence="4">Porin family protein</fullName>
    </recommendedName>
</protein>
<organism evidence="2">
    <name type="scientific">Veillonella atypica</name>
    <dbReference type="NCBI Taxonomy" id="39777"/>
    <lineage>
        <taxon>Bacteria</taxon>
        <taxon>Bacillati</taxon>
        <taxon>Bacillota</taxon>
        <taxon>Negativicutes</taxon>
        <taxon>Veillonellales</taxon>
        <taxon>Veillonellaceae</taxon>
        <taxon>Veillonella</taxon>
    </lineage>
</organism>
<evidence type="ECO:0000256" key="1">
    <source>
        <dbReference type="SAM" id="SignalP"/>
    </source>
</evidence>
<accession>A0A133S347</accession>
<dbReference type="STRING" id="39777.B7L28_05460"/>
<keyword evidence="1" id="KW-0732">Signal</keyword>
<dbReference type="AlphaFoldDB" id="A0A133S347"/>
<dbReference type="EMBL" id="LRQT01000079">
    <property type="protein sequence ID" value="KXA62868.1"/>
    <property type="molecule type" value="Genomic_DNA"/>
</dbReference>
<dbReference type="Gene3D" id="2.40.160.10">
    <property type="entry name" value="Porin"/>
    <property type="match status" value="1"/>
</dbReference>
<dbReference type="Proteomes" id="UP000070226">
    <property type="component" value="Unassembled WGS sequence"/>
</dbReference>
<proteinExistence type="predicted"/>
<comment type="caution">
    <text evidence="2">The sequence shown here is derived from an EMBL/GenBank/DDBJ whole genome shotgun (WGS) entry which is preliminary data.</text>
</comment>
<feature type="signal peptide" evidence="1">
    <location>
        <begin position="1"/>
        <end position="20"/>
    </location>
</feature>
<reference evidence="2 3" key="1">
    <citation type="submission" date="2016-01" db="EMBL/GenBank/DDBJ databases">
        <authorList>
            <person name="Oliw E.H."/>
        </authorList>
    </citation>
    <scope>NUCLEOTIDE SEQUENCE [LARGE SCALE GENOMIC DNA]</scope>
    <source>
        <strain evidence="2 3">CMW7756B</strain>
    </source>
</reference>
<evidence type="ECO:0000313" key="2">
    <source>
        <dbReference type="EMBL" id="KXA62868.1"/>
    </source>
</evidence>
<feature type="chain" id="PRO_5007459153" description="Porin family protein" evidence="1">
    <location>
        <begin position="21"/>
        <end position="190"/>
    </location>
</feature>
<dbReference type="RefSeq" id="WP_060807765.1">
    <property type="nucleotide sequence ID" value="NZ_KQ958112.1"/>
</dbReference>
<name>A0A133S347_9FIRM</name>
<evidence type="ECO:0000313" key="3">
    <source>
        <dbReference type="Proteomes" id="UP000070226"/>
    </source>
</evidence>
<dbReference type="InterPro" id="IPR023614">
    <property type="entry name" value="Porin_dom_sf"/>
</dbReference>
<sequence>MKKLVLLSLAATVITGSAFATSVPVTKISDNSTKIQADYAFNQRVSNSGGTNNDGFGVSLEHDLSNKSALQYSYNKVNAKNGDIKDHQLAYVYKVHPNVNIYGAGTAIRTHDTELGVQAGVIGHVPLTDKVNGFAKAGWGNDIKQSYQVGAQYEVKPNIDLNVYYGYDKYSVNDNDKTSKGLHAGVGYTF</sequence>
<gene>
    <name evidence="2" type="ORF">HMPREF3233_01431</name>
</gene>
<evidence type="ECO:0008006" key="4">
    <source>
        <dbReference type="Google" id="ProtNLM"/>
    </source>
</evidence>
<dbReference type="SUPFAM" id="SSF56935">
    <property type="entry name" value="Porins"/>
    <property type="match status" value="1"/>
</dbReference>